<accession>A0A4R6WD61</accession>
<reference evidence="12 13" key="1">
    <citation type="submission" date="2019-03" db="EMBL/GenBank/DDBJ databases">
        <title>Genomic Encyclopedia of Type Strains, Phase III (KMG-III): the genomes of soil and plant-associated and newly described type strains.</title>
        <authorList>
            <person name="Whitman W."/>
        </authorList>
    </citation>
    <scope>NUCLEOTIDE SEQUENCE [LARGE SCALE GENOMIC DNA]</scope>
    <source>
        <strain evidence="12 13">CGMCC 1.7660</strain>
    </source>
</reference>
<feature type="compositionally biased region" description="Basic residues" evidence="10">
    <location>
        <begin position="271"/>
        <end position="286"/>
    </location>
</feature>
<comment type="similarity">
    <text evidence="4 9">Belongs to the SurE nucleotidase family.</text>
</comment>
<comment type="function">
    <text evidence="9">Nucleotidase that shows phosphatase activity on nucleoside 5'-monophosphates.</text>
</comment>
<evidence type="ECO:0000256" key="7">
    <source>
        <dbReference type="ARBA" id="ARBA00022741"/>
    </source>
</evidence>
<dbReference type="AlphaFoldDB" id="A0A4R6WD61"/>
<dbReference type="Gene3D" id="3.40.1210.10">
    <property type="entry name" value="Survival protein SurE-like phosphatase/nucleotidase"/>
    <property type="match status" value="1"/>
</dbReference>
<dbReference type="PANTHER" id="PTHR30457">
    <property type="entry name" value="5'-NUCLEOTIDASE SURE"/>
    <property type="match status" value="1"/>
</dbReference>
<protein>
    <recommendedName>
        <fullName evidence="9">5'-nucleotidase SurE</fullName>
        <ecNumber evidence="9">3.1.3.5</ecNumber>
    </recommendedName>
    <alternativeName>
        <fullName evidence="9">Nucleoside 5'-monophosphate phosphohydrolase</fullName>
    </alternativeName>
</protein>
<dbReference type="InterPro" id="IPR002828">
    <property type="entry name" value="SurE-like_Pase/nucleotidase"/>
</dbReference>
<evidence type="ECO:0000256" key="2">
    <source>
        <dbReference type="ARBA" id="ARBA00001946"/>
    </source>
</evidence>
<dbReference type="GO" id="GO:0008254">
    <property type="term" value="F:3'-nucleotidase activity"/>
    <property type="evidence" value="ECO:0007669"/>
    <property type="project" value="TreeGrafter"/>
</dbReference>
<name>A0A4R6WD61_9PROT</name>
<comment type="subcellular location">
    <subcellularLocation>
        <location evidence="3 9">Cytoplasm</location>
    </subcellularLocation>
</comment>
<evidence type="ECO:0000256" key="10">
    <source>
        <dbReference type="SAM" id="MobiDB-lite"/>
    </source>
</evidence>
<dbReference type="NCBIfam" id="TIGR00087">
    <property type="entry name" value="surE"/>
    <property type="match status" value="1"/>
</dbReference>
<evidence type="ECO:0000256" key="5">
    <source>
        <dbReference type="ARBA" id="ARBA00022490"/>
    </source>
</evidence>
<evidence type="ECO:0000313" key="13">
    <source>
        <dbReference type="Proteomes" id="UP000295783"/>
    </source>
</evidence>
<dbReference type="Proteomes" id="UP000295783">
    <property type="component" value="Unassembled WGS sequence"/>
</dbReference>
<dbReference type="InterPro" id="IPR036523">
    <property type="entry name" value="SurE-like_sf"/>
</dbReference>
<feature type="binding site" evidence="9">
    <location>
        <position position="103"/>
    </location>
    <ligand>
        <name>a divalent metal cation</name>
        <dbReference type="ChEBI" id="CHEBI:60240"/>
    </ligand>
</feature>
<organism evidence="12 13">
    <name type="scientific">Dongia mobilis</name>
    <dbReference type="NCBI Taxonomy" id="578943"/>
    <lineage>
        <taxon>Bacteria</taxon>
        <taxon>Pseudomonadati</taxon>
        <taxon>Pseudomonadota</taxon>
        <taxon>Alphaproteobacteria</taxon>
        <taxon>Rhodospirillales</taxon>
        <taxon>Dongiaceae</taxon>
        <taxon>Dongia</taxon>
    </lineage>
</organism>
<dbReference type="OrthoDB" id="9780815at2"/>
<feature type="domain" description="Survival protein SurE-like phosphatase/nucleotidase" evidence="11">
    <location>
        <begin position="13"/>
        <end position="195"/>
    </location>
</feature>
<dbReference type="GO" id="GO:0004309">
    <property type="term" value="F:exopolyphosphatase activity"/>
    <property type="evidence" value="ECO:0007669"/>
    <property type="project" value="TreeGrafter"/>
</dbReference>
<comment type="cofactor">
    <cofactor evidence="2">
        <name>Mg(2+)</name>
        <dbReference type="ChEBI" id="CHEBI:18420"/>
    </cofactor>
</comment>
<evidence type="ECO:0000256" key="1">
    <source>
        <dbReference type="ARBA" id="ARBA00000815"/>
    </source>
</evidence>
<dbReference type="PANTHER" id="PTHR30457:SF12">
    <property type="entry name" value="5'_3'-NUCLEOTIDASE SURE"/>
    <property type="match status" value="1"/>
</dbReference>
<keyword evidence="5 9" id="KW-0963">Cytoplasm</keyword>
<feature type="binding site" evidence="9">
    <location>
        <position position="19"/>
    </location>
    <ligand>
        <name>a divalent metal cation</name>
        <dbReference type="ChEBI" id="CHEBI:60240"/>
    </ligand>
</feature>
<dbReference type="InterPro" id="IPR030048">
    <property type="entry name" value="SurE"/>
</dbReference>
<dbReference type="GO" id="GO:0005737">
    <property type="term" value="C:cytoplasm"/>
    <property type="evidence" value="ECO:0007669"/>
    <property type="project" value="UniProtKB-SubCell"/>
</dbReference>
<dbReference type="GO" id="GO:0000166">
    <property type="term" value="F:nucleotide binding"/>
    <property type="evidence" value="ECO:0007669"/>
    <property type="project" value="UniProtKB-KW"/>
</dbReference>
<dbReference type="FunFam" id="3.40.1210.10:FF:000001">
    <property type="entry name" value="5'/3'-nucleotidase SurE"/>
    <property type="match status" value="1"/>
</dbReference>
<gene>
    <name evidence="9" type="primary">surE</name>
    <name evidence="12" type="ORF">A8950_3741</name>
</gene>
<dbReference type="NCBIfam" id="NF001490">
    <property type="entry name" value="PRK00346.1-4"/>
    <property type="match status" value="1"/>
</dbReference>
<dbReference type="SUPFAM" id="SSF64167">
    <property type="entry name" value="SurE-like"/>
    <property type="match status" value="1"/>
</dbReference>
<dbReference type="GO" id="GO:0046872">
    <property type="term" value="F:metal ion binding"/>
    <property type="evidence" value="ECO:0007669"/>
    <property type="project" value="UniProtKB-UniRule"/>
</dbReference>
<comment type="catalytic activity">
    <reaction evidence="1 9">
        <text>a ribonucleoside 5'-phosphate + H2O = a ribonucleoside + phosphate</text>
        <dbReference type="Rhea" id="RHEA:12484"/>
        <dbReference type="ChEBI" id="CHEBI:15377"/>
        <dbReference type="ChEBI" id="CHEBI:18254"/>
        <dbReference type="ChEBI" id="CHEBI:43474"/>
        <dbReference type="ChEBI" id="CHEBI:58043"/>
        <dbReference type="EC" id="3.1.3.5"/>
    </reaction>
</comment>
<dbReference type="GO" id="GO:0008253">
    <property type="term" value="F:5'-nucleotidase activity"/>
    <property type="evidence" value="ECO:0007669"/>
    <property type="project" value="UniProtKB-UniRule"/>
</dbReference>
<evidence type="ECO:0000256" key="6">
    <source>
        <dbReference type="ARBA" id="ARBA00022723"/>
    </source>
</evidence>
<dbReference type="HAMAP" id="MF_00060">
    <property type="entry name" value="SurE"/>
    <property type="match status" value="1"/>
</dbReference>
<feature type="region of interest" description="Disordered" evidence="10">
    <location>
        <begin position="261"/>
        <end position="294"/>
    </location>
</feature>
<keyword evidence="13" id="KW-1185">Reference proteome</keyword>
<feature type="binding site" evidence="9">
    <location>
        <position position="18"/>
    </location>
    <ligand>
        <name>a divalent metal cation</name>
        <dbReference type="ChEBI" id="CHEBI:60240"/>
    </ligand>
</feature>
<dbReference type="RefSeq" id="WP_133615176.1">
    <property type="nucleotide sequence ID" value="NZ_SNYW01000014.1"/>
</dbReference>
<evidence type="ECO:0000256" key="4">
    <source>
        <dbReference type="ARBA" id="ARBA00011062"/>
    </source>
</evidence>
<keyword evidence="6 9" id="KW-0479">Metal-binding</keyword>
<evidence type="ECO:0000256" key="8">
    <source>
        <dbReference type="ARBA" id="ARBA00022801"/>
    </source>
</evidence>
<dbReference type="Pfam" id="PF01975">
    <property type="entry name" value="SurE"/>
    <property type="match status" value="1"/>
</dbReference>
<evidence type="ECO:0000256" key="9">
    <source>
        <dbReference type="HAMAP-Rule" id="MF_00060"/>
    </source>
</evidence>
<proteinExistence type="inferred from homology"/>
<evidence type="ECO:0000313" key="12">
    <source>
        <dbReference type="EMBL" id="TDQ77587.1"/>
    </source>
</evidence>
<dbReference type="EC" id="3.1.3.5" evidence="9"/>
<comment type="caution">
    <text evidence="12">The sequence shown here is derived from an EMBL/GenBank/DDBJ whole genome shotgun (WGS) entry which is preliminary data.</text>
</comment>
<evidence type="ECO:0000256" key="3">
    <source>
        <dbReference type="ARBA" id="ARBA00004496"/>
    </source>
</evidence>
<feature type="binding site" evidence="9">
    <location>
        <position position="50"/>
    </location>
    <ligand>
        <name>a divalent metal cation</name>
        <dbReference type="ChEBI" id="CHEBI:60240"/>
    </ligand>
</feature>
<keyword evidence="7 9" id="KW-0547">Nucleotide-binding</keyword>
<keyword evidence="8 9" id="KW-0378">Hydrolase</keyword>
<dbReference type="EMBL" id="SNYW01000014">
    <property type="protein sequence ID" value="TDQ77587.1"/>
    <property type="molecule type" value="Genomic_DNA"/>
</dbReference>
<evidence type="ECO:0000259" key="11">
    <source>
        <dbReference type="Pfam" id="PF01975"/>
    </source>
</evidence>
<comment type="cofactor">
    <cofactor evidence="9">
        <name>a divalent metal cation</name>
        <dbReference type="ChEBI" id="CHEBI:60240"/>
    </cofactor>
    <text evidence="9">Binds 1 divalent metal cation per subunit.</text>
</comment>
<sequence>MLELPFDLKKSRILVSNDDGIHAPGLKVLERIARSLSPDVWVVAPESEHSGASHSLTLRRPLQISKVGPRRFAISGTPSDCTLIAVNHLLKDRRPDLVLSGINRGGNLGEDVLYSGTVAAAMEGAMLGIPAIAFSQVRVRDKLHWETAAAFAPEVIRRLTSVAWPKGVLMSVNFPPVAPREVTGIETGRQGRRMSHVEVVHARDPFEREVTWIGDFPTDEPEHPETDLGIVLNKAVSVTPLHFDLTHHAMLRRIDGLFAGARGTKPASRSAAKKTAAKRTSGKRGPGKKDAGRR</sequence>